<keyword evidence="10 12" id="KW-0472">Membrane</keyword>
<evidence type="ECO:0000313" key="13">
    <source>
        <dbReference type="EMBL" id="SIS62127.1"/>
    </source>
</evidence>
<dbReference type="PROSITE" id="PS00456">
    <property type="entry name" value="NA_SOLUT_SYMP_1"/>
    <property type="match status" value="1"/>
</dbReference>
<keyword evidence="9" id="KW-0406">Ion transport</keyword>
<dbReference type="OrthoDB" id="9814523at2"/>
<feature type="transmembrane region" description="Helical" evidence="12">
    <location>
        <begin position="155"/>
        <end position="178"/>
    </location>
</feature>
<dbReference type="AlphaFoldDB" id="A0A1N7KKN5"/>
<dbReference type="GO" id="GO:0005886">
    <property type="term" value="C:plasma membrane"/>
    <property type="evidence" value="ECO:0007669"/>
    <property type="project" value="UniProtKB-SubCell"/>
</dbReference>
<gene>
    <name evidence="13" type="ORF">SAMN05421790_103131</name>
</gene>
<dbReference type="InterPro" id="IPR038377">
    <property type="entry name" value="Na/Glc_symporter_sf"/>
</dbReference>
<dbReference type="PROSITE" id="PS00457">
    <property type="entry name" value="NA_SOLUT_SYMP_2"/>
    <property type="match status" value="1"/>
</dbReference>
<dbReference type="PANTHER" id="PTHR48086:SF6">
    <property type="entry name" value="CATION_ACETATE SYMPORTER ACTP"/>
    <property type="match status" value="1"/>
</dbReference>
<evidence type="ECO:0000256" key="12">
    <source>
        <dbReference type="SAM" id="Phobius"/>
    </source>
</evidence>
<dbReference type="PROSITE" id="PS50283">
    <property type="entry name" value="NA_SOLUT_SYMP_3"/>
    <property type="match status" value="1"/>
</dbReference>
<dbReference type="GO" id="GO:0015293">
    <property type="term" value="F:symporter activity"/>
    <property type="evidence" value="ECO:0007669"/>
    <property type="project" value="UniProtKB-KW"/>
</dbReference>
<comment type="subcellular location">
    <subcellularLocation>
        <location evidence="1">Cell membrane</location>
        <topology evidence="1">Multi-pass membrane protein</topology>
    </subcellularLocation>
</comment>
<keyword evidence="14" id="KW-1185">Reference proteome</keyword>
<dbReference type="Gene3D" id="1.20.1730.10">
    <property type="entry name" value="Sodium/glucose cotransporter"/>
    <property type="match status" value="1"/>
</dbReference>
<evidence type="ECO:0000256" key="11">
    <source>
        <dbReference type="RuleBase" id="RU362091"/>
    </source>
</evidence>
<comment type="similarity">
    <text evidence="2 11">Belongs to the sodium:solute symporter (SSF) (TC 2.A.21) family.</text>
</comment>
<dbReference type="GO" id="GO:0006811">
    <property type="term" value="P:monoatomic ion transport"/>
    <property type="evidence" value="ECO:0007669"/>
    <property type="project" value="UniProtKB-KW"/>
</dbReference>
<feature type="transmembrane region" description="Helical" evidence="12">
    <location>
        <begin position="327"/>
        <end position="356"/>
    </location>
</feature>
<feature type="transmembrane region" description="Helical" evidence="12">
    <location>
        <begin position="122"/>
        <end position="149"/>
    </location>
</feature>
<feature type="transmembrane region" description="Helical" evidence="12">
    <location>
        <begin position="377"/>
        <end position="396"/>
    </location>
</feature>
<evidence type="ECO:0000256" key="6">
    <source>
        <dbReference type="ARBA" id="ARBA00022847"/>
    </source>
</evidence>
<evidence type="ECO:0000256" key="3">
    <source>
        <dbReference type="ARBA" id="ARBA00022448"/>
    </source>
</evidence>
<dbReference type="Proteomes" id="UP000186795">
    <property type="component" value="Unassembled WGS sequence"/>
</dbReference>
<evidence type="ECO:0000256" key="4">
    <source>
        <dbReference type="ARBA" id="ARBA00022475"/>
    </source>
</evidence>
<feature type="transmembrane region" description="Helical" evidence="12">
    <location>
        <begin position="49"/>
        <end position="70"/>
    </location>
</feature>
<reference evidence="14" key="1">
    <citation type="submission" date="2017-01" db="EMBL/GenBank/DDBJ databases">
        <authorList>
            <person name="Varghese N."/>
            <person name="Submissions S."/>
        </authorList>
    </citation>
    <scope>NUCLEOTIDE SEQUENCE [LARGE SCALE GENOMIC DNA]</scope>
    <source>
        <strain evidence="14">DSM 45196</strain>
    </source>
</reference>
<dbReference type="Pfam" id="PF00474">
    <property type="entry name" value="SSF"/>
    <property type="match status" value="1"/>
</dbReference>
<evidence type="ECO:0000256" key="5">
    <source>
        <dbReference type="ARBA" id="ARBA00022692"/>
    </source>
</evidence>
<evidence type="ECO:0000256" key="10">
    <source>
        <dbReference type="ARBA" id="ARBA00023136"/>
    </source>
</evidence>
<accession>A0A1N7KKN5</accession>
<keyword evidence="6" id="KW-0769">Symport</keyword>
<dbReference type="GO" id="GO:0006847">
    <property type="term" value="P:plasma membrane acetate transport"/>
    <property type="evidence" value="ECO:0007669"/>
    <property type="project" value="TreeGrafter"/>
</dbReference>
<feature type="transmembrane region" description="Helical" evidence="12">
    <location>
        <begin position="268"/>
        <end position="291"/>
    </location>
</feature>
<feature type="transmembrane region" description="Helical" evidence="12">
    <location>
        <begin position="234"/>
        <end position="256"/>
    </location>
</feature>
<evidence type="ECO:0000256" key="9">
    <source>
        <dbReference type="ARBA" id="ARBA00023065"/>
    </source>
</evidence>
<dbReference type="PANTHER" id="PTHR48086">
    <property type="entry name" value="SODIUM/PROLINE SYMPORTER-RELATED"/>
    <property type="match status" value="1"/>
</dbReference>
<sequence length="510" mass="54076">MDVHLFGIFLFVAIVGLTMYITYRASKRNKNTTDFYAAGRSLTGWQNGLAIAGDYLSAASFLGIAGLVALNGYDGFMYAVGWLMGYIVVLYVVAEPLRNSGKYTMADVLAYRLKPIPVRTTAAIVTIVISLFYMVAQMVGAGVIIQLLVGIPYEVSVLIIGVLMIIYVLFGGMLATSWVQIIKAVLLMFATITVILFLAFLYGFNPSQLFGAVAETNGVKFLQPGLLYNNPIDLVSLGIALVLGTAGLPHILIRFYTVPSAQEARKSVIWAMVLIGAFYVMITFVGFGAAIHVGPEVIRAADPGGNMAAPLLAQYLGGGAGTLGGEFFMATIAAVSFATIVAVVAGLVITASGAFAHDIYTNVIKRGKADEKKQFRVARNTALVVGAASILIGVLAKGQNVAYLVALAFAVAASANLPVIIFSIYWRRFNTTGAVAGMLVGLISAVTLVMLGPSVMQENAIFPLANPGIISVPLGFVTSVLFTLWSKPDPLDDKYDELSVKANTGLGTET</sequence>
<keyword evidence="3" id="KW-0813">Transport</keyword>
<dbReference type="CDD" id="cd11480">
    <property type="entry name" value="SLC5sbd_u4"/>
    <property type="match status" value="1"/>
</dbReference>
<evidence type="ECO:0000256" key="8">
    <source>
        <dbReference type="ARBA" id="ARBA00023053"/>
    </source>
</evidence>
<dbReference type="InterPro" id="IPR050277">
    <property type="entry name" value="Sodium:Solute_Symporter"/>
</dbReference>
<feature type="transmembrane region" description="Helical" evidence="12">
    <location>
        <begin position="185"/>
        <end position="204"/>
    </location>
</feature>
<feature type="transmembrane region" description="Helical" evidence="12">
    <location>
        <begin position="433"/>
        <end position="452"/>
    </location>
</feature>
<name>A0A1N7KKN5_9BACL</name>
<keyword evidence="7 12" id="KW-1133">Transmembrane helix</keyword>
<dbReference type="InterPro" id="IPR018212">
    <property type="entry name" value="Na/solute_symporter_CS"/>
</dbReference>
<dbReference type="GO" id="GO:0015123">
    <property type="term" value="F:acetate transmembrane transporter activity"/>
    <property type="evidence" value="ECO:0007669"/>
    <property type="project" value="TreeGrafter"/>
</dbReference>
<keyword evidence="4" id="KW-1003">Cell membrane</keyword>
<evidence type="ECO:0000256" key="1">
    <source>
        <dbReference type="ARBA" id="ARBA00004651"/>
    </source>
</evidence>
<evidence type="ECO:0000313" key="14">
    <source>
        <dbReference type="Proteomes" id="UP000186795"/>
    </source>
</evidence>
<keyword evidence="5 12" id="KW-0812">Transmembrane</keyword>
<keyword evidence="8" id="KW-0915">Sodium</keyword>
<feature type="transmembrane region" description="Helical" evidence="12">
    <location>
        <begin position="76"/>
        <end position="94"/>
    </location>
</feature>
<evidence type="ECO:0000256" key="2">
    <source>
        <dbReference type="ARBA" id="ARBA00006434"/>
    </source>
</evidence>
<dbReference type="RefSeq" id="WP_009709698.1">
    <property type="nucleotide sequence ID" value="NZ_CP048103.1"/>
</dbReference>
<feature type="transmembrane region" description="Helical" evidence="12">
    <location>
        <begin position="464"/>
        <end position="485"/>
    </location>
</feature>
<dbReference type="InterPro" id="IPR001734">
    <property type="entry name" value="Na/solute_symporter"/>
</dbReference>
<organism evidence="13 14">
    <name type="scientific">Kroppenstedtia eburnea</name>
    <dbReference type="NCBI Taxonomy" id="714067"/>
    <lineage>
        <taxon>Bacteria</taxon>
        <taxon>Bacillati</taxon>
        <taxon>Bacillota</taxon>
        <taxon>Bacilli</taxon>
        <taxon>Bacillales</taxon>
        <taxon>Thermoactinomycetaceae</taxon>
        <taxon>Kroppenstedtia</taxon>
    </lineage>
</organism>
<dbReference type="EMBL" id="FTOD01000003">
    <property type="protein sequence ID" value="SIS62127.1"/>
    <property type="molecule type" value="Genomic_DNA"/>
</dbReference>
<feature type="transmembrane region" description="Helical" evidence="12">
    <location>
        <begin position="6"/>
        <end position="23"/>
    </location>
</feature>
<proteinExistence type="inferred from homology"/>
<feature type="transmembrane region" description="Helical" evidence="12">
    <location>
        <begin position="402"/>
        <end position="426"/>
    </location>
</feature>
<protein>
    <submittedName>
        <fullName evidence="13">Cation/acetate symporter</fullName>
    </submittedName>
</protein>
<evidence type="ECO:0000256" key="7">
    <source>
        <dbReference type="ARBA" id="ARBA00022989"/>
    </source>
</evidence>
<dbReference type="NCBIfam" id="TIGR00813">
    <property type="entry name" value="sss"/>
    <property type="match status" value="1"/>
</dbReference>